<name>A0ABN8LZ17_9CNID</name>
<sequence>MLTLNAKTSMNSTGKDTNTGKDADPSNTEFVSLATLREMLQIQKQMFKNMFESLLSSVNTRIDKVVKSVSELKASLEYSQQDIDDLKEATDAIDDMDEELEKNWKISRTKAEEIMSILMEFTKKTTRPS</sequence>
<evidence type="ECO:0000313" key="3">
    <source>
        <dbReference type="Proteomes" id="UP001159427"/>
    </source>
</evidence>
<feature type="compositionally biased region" description="Polar residues" evidence="1">
    <location>
        <begin position="1"/>
        <end position="17"/>
    </location>
</feature>
<protein>
    <submittedName>
        <fullName evidence="2">Uncharacterized protein</fullName>
    </submittedName>
</protein>
<reference evidence="2 3" key="1">
    <citation type="submission" date="2022-05" db="EMBL/GenBank/DDBJ databases">
        <authorList>
            <consortium name="Genoscope - CEA"/>
            <person name="William W."/>
        </authorList>
    </citation>
    <scope>NUCLEOTIDE SEQUENCE [LARGE SCALE GENOMIC DNA]</scope>
</reference>
<proteinExistence type="predicted"/>
<evidence type="ECO:0000256" key="1">
    <source>
        <dbReference type="SAM" id="MobiDB-lite"/>
    </source>
</evidence>
<dbReference type="EMBL" id="CALNXI010000165">
    <property type="protein sequence ID" value="CAH3020995.1"/>
    <property type="molecule type" value="Genomic_DNA"/>
</dbReference>
<accession>A0ABN8LZ17</accession>
<organism evidence="2 3">
    <name type="scientific">Porites evermanni</name>
    <dbReference type="NCBI Taxonomy" id="104178"/>
    <lineage>
        <taxon>Eukaryota</taxon>
        <taxon>Metazoa</taxon>
        <taxon>Cnidaria</taxon>
        <taxon>Anthozoa</taxon>
        <taxon>Hexacorallia</taxon>
        <taxon>Scleractinia</taxon>
        <taxon>Fungiina</taxon>
        <taxon>Poritidae</taxon>
        <taxon>Porites</taxon>
    </lineage>
</organism>
<gene>
    <name evidence="2" type="ORF">PEVE_00009416</name>
</gene>
<comment type="caution">
    <text evidence="2">The sequence shown here is derived from an EMBL/GenBank/DDBJ whole genome shotgun (WGS) entry which is preliminary data.</text>
</comment>
<feature type="region of interest" description="Disordered" evidence="1">
    <location>
        <begin position="1"/>
        <end position="27"/>
    </location>
</feature>
<keyword evidence="3" id="KW-1185">Reference proteome</keyword>
<dbReference type="Proteomes" id="UP001159427">
    <property type="component" value="Unassembled WGS sequence"/>
</dbReference>
<evidence type="ECO:0000313" key="2">
    <source>
        <dbReference type="EMBL" id="CAH3020995.1"/>
    </source>
</evidence>